<organism evidence="2 3">
    <name type="scientific">Araneus ventricosus</name>
    <name type="common">Orbweaver spider</name>
    <name type="synonym">Epeira ventricosa</name>
    <dbReference type="NCBI Taxonomy" id="182803"/>
    <lineage>
        <taxon>Eukaryota</taxon>
        <taxon>Metazoa</taxon>
        <taxon>Ecdysozoa</taxon>
        <taxon>Arthropoda</taxon>
        <taxon>Chelicerata</taxon>
        <taxon>Arachnida</taxon>
        <taxon>Araneae</taxon>
        <taxon>Araneomorphae</taxon>
        <taxon>Entelegynae</taxon>
        <taxon>Araneoidea</taxon>
        <taxon>Araneidae</taxon>
        <taxon>Araneus</taxon>
    </lineage>
</organism>
<dbReference type="PANTHER" id="PTHR15715">
    <property type="entry name" value="CENTROSOMAL PROTEIN OF 170 KDA"/>
    <property type="match status" value="1"/>
</dbReference>
<dbReference type="EMBL" id="BGPR01005491">
    <property type="protein sequence ID" value="GBN10683.1"/>
    <property type="molecule type" value="Genomic_DNA"/>
</dbReference>
<name>A0A4Y2LA19_ARAVE</name>
<sequence>MVVYRKEPNNLDPLTGTTAAQSVEETTNDAGKSANAVNYMVPRAILTSRPNSHPFQERHLLLDQPIKVGRSVARCRPALCNAIFDCKVLSRNHALLWEHLKYTCPISKQSLVSGWDIVTVVRLLGPISDDQY</sequence>
<dbReference type="InterPro" id="IPR051176">
    <property type="entry name" value="Cent_Immune-Sig_Mod"/>
</dbReference>
<feature type="domain" description="FHA" evidence="1">
    <location>
        <begin position="66"/>
        <end position="96"/>
    </location>
</feature>
<dbReference type="SUPFAM" id="SSF49879">
    <property type="entry name" value="SMAD/FHA domain"/>
    <property type="match status" value="1"/>
</dbReference>
<accession>A0A4Y2LA19</accession>
<dbReference type="PROSITE" id="PS50006">
    <property type="entry name" value="FHA_DOMAIN"/>
    <property type="match status" value="1"/>
</dbReference>
<keyword evidence="3" id="KW-1185">Reference proteome</keyword>
<gene>
    <name evidence="2" type="primary">Slmap</name>
    <name evidence="2" type="ORF">AVEN_2140_1</name>
</gene>
<dbReference type="PANTHER" id="PTHR15715:SF37">
    <property type="entry name" value="LD47843P"/>
    <property type="match status" value="1"/>
</dbReference>
<evidence type="ECO:0000313" key="3">
    <source>
        <dbReference type="Proteomes" id="UP000499080"/>
    </source>
</evidence>
<protein>
    <submittedName>
        <fullName evidence="2">Sarcolemmal membrane-associated protein</fullName>
    </submittedName>
</protein>
<reference evidence="2 3" key="1">
    <citation type="journal article" date="2019" name="Sci. Rep.">
        <title>Orb-weaving spider Araneus ventricosus genome elucidates the spidroin gene catalogue.</title>
        <authorList>
            <person name="Kono N."/>
            <person name="Nakamura H."/>
            <person name="Ohtoshi R."/>
            <person name="Moran D.A.P."/>
            <person name="Shinohara A."/>
            <person name="Yoshida Y."/>
            <person name="Fujiwara M."/>
            <person name="Mori M."/>
            <person name="Tomita M."/>
            <person name="Arakawa K."/>
        </authorList>
    </citation>
    <scope>NUCLEOTIDE SEQUENCE [LARGE SCALE GENOMIC DNA]</scope>
</reference>
<dbReference type="InterPro" id="IPR008984">
    <property type="entry name" value="SMAD_FHA_dom_sf"/>
</dbReference>
<proteinExistence type="predicted"/>
<evidence type="ECO:0000259" key="1">
    <source>
        <dbReference type="PROSITE" id="PS50006"/>
    </source>
</evidence>
<dbReference type="InterPro" id="IPR000253">
    <property type="entry name" value="FHA_dom"/>
</dbReference>
<dbReference type="AlphaFoldDB" id="A0A4Y2LA19"/>
<dbReference type="Proteomes" id="UP000499080">
    <property type="component" value="Unassembled WGS sequence"/>
</dbReference>
<dbReference type="OrthoDB" id="6433001at2759"/>
<evidence type="ECO:0000313" key="2">
    <source>
        <dbReference type="EMBL" id="GBN10683.1"/>
    </source>
</evidence>
<comment type="caution">
    <text evidence="2">The sequence shown here is derived from an EMBL/GenBank/DDBJ whole genome shotgun (WGS) entry which is preliminary data.</text>
</comment>